<dbReference type="Proteomes" id="UP000618579">
    <property type="component" value="Unassembled WGS sequence"/>
</dbReference>
<organism evidence="2 3">
    <name type="scientific">Paenibacillus planticolens</name>
    <dbReference type="NCBI Taxonomy" id="2654976"/>
    <lineage>
        <taxon>Bacteria</taxon>
        <taxon>Bacillati</taxon>
        <taxon>Bacillota</taxon>
        <taxon>Bacilli</taxon>
        <taxon>Bacillales</taxon>
        <taxon>Paenibacillaceae</taxon>
        <taxon>Paenibacillus</taxon>
    </lineage>
</organism>
<feature type="compositionally biased region" description="Polar residues" evidence="1">
    <location>
        <begin position="84"/>
        <end position="93"/>
    </location>
</feature>
<feature type="compositionally biased region" description="Pro residues" evidence="1">
    <location>
        <begin position="73"/>
        <end position="82"/>
    </location>
</feature>
<gene>
    <name evidence="2" type="ORF">GC097_15790</name>
</gene>
<protein>
    <submittedName>
        <fullName evidence="2">Uncharacterized protein</fullName>
    </submittedName>
</protein>
<evidence type="ECO:0000313" key="3">
    <source>
        <dbReference type="Proteomes" id="UP000618579"/>
    </source>
</evidence>
<evidence type="ECO:0000313" key="2">
    <source>
        <dbReference type="EMBL" id="NOV01479.1"/>
    </source>
</evidence>
<name>A0ABX1ZN08_9BACL</name>
<proteinExistence type="predicted"/>
<feature type="compositionally biased region" description="Pro residues" evidence="1">
    <location>
        <begin position="49"/>
        <end position="64"/>
    </location>
</feature>
<feature type="region of interest" description="Disordered" evidence="1">
    <location>
        <begin position="30"/>
        <end position="93"/>
    </location>
</feature>
<feature type="compositionally biased region" description="Polar residues" evidence="1">
    <location>
        <begin position="37"/>
        <end position="46"/>
    </location>
</feature>
<comment type="caution">
    <text evidence="2">The sequence shown here is derived from an EMBL/GenBank/DDBJ whole genome shotgun (WGS) entry which is preliminary data.</text>
</comment>
<reference evidence="2 3" key="1">
    <citation type="submission" date="2019-10" db="EMBL/GenBank/DDBJ databases">
        <title>Description of Paenibacillus pedi sp. nov.</title>
        <authorList>
            <person name="Carlier A."/>
            <person name="Qi S."/>
        </authorList>
    </citation>
    <scope>NUCLEOTIDE SEQUENCE [LARGE SCALE GENOMIC DNA]</scope>
    <source>
        <strain evidence="2 3">LMG 31457</strain>
    </source>
</reference>
<sequence length="93" mass="10749">MHWEERYINLQRSGAFRLLLWFVYDSTASPCRRRSNHSCCSNHSFLQPTNPPTTNPPTTNPPTTNPSTQQPSNPQPSNPPSYCPNCNNWKIYR</sequence>
<accession>A0ABX1ZN08</accession>
<keyword evidence="3" id="KW-1185">Reference proteome</keyword>
<dbReference type="EMBL" id="WHNZ01000030">
    <property type="protein sequence ID" value="NOV01479.1"/>
    <property type="molecule type" value="Genomic_DNA"/>
</dbReference>
<evidence type="ECO:0000256" key="1">
    <source>
        <dbReference type="SAM" id="MobiDB-lite"/>
    </source>
</evidence>